<reference evidence="2 3" key="1">
    <citation type="submission" date="2016-11" db="EMBL/GenBank/DDBJ databases">
        <authorList>
            <person name="Jaros S."/>
            <person name="Januszkiewicz K."/>
            <person name="Wedrychowicz H."/>
        </authorList>
    </citation>
    <scope>NUCLEOTIDE SEQUENCE [LARGE SCALE GENOMIC DNA]</scope>
    <source>
        <strain evidence="2 3">CGMCC 4.5723</strain>
    </source>
</reference>
<sequence>MGEQTASQEATGTADQREDTSAPDPAPAAPLAAVAGLVTVGTGDAPACSDGVCL</sequence>
<protein>
    <submittedName>
        <fullName evidence="2">Uncharacterized protein</fullName>
    </submittedName>
</protein>
<dbReference type="AlphaFoldDB" id="A0A1M6B2R2"/>
<organism evidence="2 3">
    <name type="scientific">Nocardiopsis flavescens</name>
    <dbReference type="NCBI Taxonomy" id="758803"/>
    <lineage>
        <taxon>Bacteria</taxon>
        <taxon>Bacillati</taxon>
        <taxon>Actinomycetota</taxon>
        <taxon>Actinomycetes</taxon>
        <taxon>Streptosporangiales</taxon>
        <taxon>Nocardiopsidaceae</taxon>
        <taxon>Nocardiopsis</taxon>
    </lineage>
</organism>
<name>A0A1M6B2R2_9ACTN</name>
<feature type="compositionally biased region" description="Polar residues" evidence="1">
    <location>
        <begin position="1"/>
        <end position="14"/>
    </location>
</feature>
<evidence type="ECO:0000313" key="2">
    <source>
        <dbReference type="EMBL" id="SHI42888.1"/>
    </source>
</evidence>
<keyword evidence="3" id="KW-1185">Reference proteome</keyword>
<dbReference type="RefSeq" id="WP_178378417.1">
    <property type="nucleotide sequence ID" value="NZ_FQZK01000001.1"/>
</dbReference>
<proteinExistence type="predicted"/>
<feature type="region of interest" description="Disordered" evidence="1">
    <location>
        <begin position="1"/>
        <end position="29"/>
    </location>
</feature>
<dbReference type="Proteomes" id="UP000184452">
    <property type="component" value="Unassembled WGS sequence"/>
</dbReference>
<accession>A0A1M6B2R2</accession>
<evidence type="ECO:0000313" key="3">
    <source>
        <dbReference type="Proteomes" id="UP000184452"/>
    </source>
</evidence>
<gene>
    <name evidence="2" type="ORF">SAMN05421803_101194</name>
</gene>
<evidence type="ECO:0000256" key="1">
    <source>
        <dbReference type="SAM" id="MobiDB-lite"/>
    </source>
</evidence>
<dbReference type="EMBL" id="FQZK01000001">
    <property type="protein sequence ID" value="SHI42888.1"/>
    <property type="molecule type" value="Genomic_DNA"/>
</dbReference>
<dbReference type="STRING" id="758803.SAMN05421803_101194"/>